<feature type="transmembrane region" description="Helical" evidence="2">
    <location>
        <begin position="77"/>
        <end position="96"/>
    </location>
</feature>
<feature type="transmembrane region" description="Helical" evidence="2">
    <location>
        <begin position="48"/>
        <end position="65"/>
    </location>
</feature>
<feature type="transmembrane region" description="Helical" evidence="2">
    <location>
        <begin position="108"/>
        <end position="130"/>
    </location>
</feature>
<dbReference type="InterPro" id="IPR029063">
    <property type="entry name" value="SAM-dependent_MTases_sf"/>
</dbReference>
<name>A0ABR6U998_9ACTN</name>
<proteinExistence type="predicted"/>
<keyword evidence="2" id="KW-1133">Transmembrane helix</keyword>
<dbReference type="NCBIfam" id="NF037959">
    <property type="entry name" value="MFS_SpdSyn"/>
    <property type="match status" value="1"/>
</dbReference>
<evidence type="ECO:0000313" key="4">
    <source>
        <dbReference type="Proteomes" id="UP000604001"/>
    </source>
</evidence>
<evidence type="ECO:0000256" key="1">
    <source>
        <dbReference type="ARBA" id="ARBA00023115"/>
    </source>
</evidence>
<dbReference type="PANTHER" id="PTHR43317:SF1">
    <property type="entry name" value="THERMOSPERMINE SYNTHASE ACAULIS5"/>
    <property type="match status" value="1"/>
</dbReference>
<evidence type="ECO:0000256" key="2">
    <source>
        <dbReference type="SAM" id="Phobius"/>
    </source>
</evidence>
<dbReference type="EMBL" id="JACMYC010000006">
    <property type="protein sequence ID" value="MBC2961026.1"/>
    <property type="molecule type" value="Genomic_DNA"/>
</dbReference>
<organism evidence="3 4">
    <name type="scientific">Nocardioides deserti</name>
    <dbReference type="NCBI Taxonomy" id="1588644"/>
    <lineage>
        <taxon>Bacteria</taxon>
        <taxon>Bacillati</taxon>
        <taxon>Actinomycetota</taxon>
        <taxon>Actinomycetes</taxon>
        <taxon>Propionibacteriales</taxon>
        <taxon>Nocardioidaceae</taxon>
        <taxon>Nocardioides</taxon>
    </lineage>
</organism>
<dbReference type="SUPFAM" id="SSF53335">
    <property type="entry name" value="S-adenosyl-L-methionine-dependent methyltransferases"/>
    <property type="match status" value="1"/>
</dbReference>
<dbReference type="PANTHER" id="PTHR43317">
    <property type="entry name" value="THERMOSPERMINE SYNTHASE ACAULIS5"/>
    <property type="match status" value="1"/>
</dbReference>
<gene>
    <name evidence="3" type="ORF">H7344_12050</name>
</gene>
<comment type="caution">
    <text evidence="3">The sequence shown here is derived from an EMBL/GenBank/DDBJ whole genome shotgun (WGS) entry which is preliminary data.</text>
</comment>
<feature type="transmembrane region" description="Helical" evidence="2">
    <location>
        <begin position="201"/>
        <end position="222"/>
    </location>
</feature>
<keyword evidence="1" id="KW-0620">Polyamine biosynthesis</keyword>
<dbReference type="RefSeq" id="WP_186346275.1">
    <property type="nucleotide sequence ID" value="NZ_BMMR01000004.1"/>
</dbReference>
<dbReference type="Proteomes" id="UP000604001">
    <property type="component" value="Unassembled WGS sequence"/>
</dbReference>
<keyword evidence="2" id="KW-0472">Membrane</keyword>
<sequence length="497" mass="50410">MRGGRGPVPGPRESAALVFGSSAAVLVVELVALRLLAPYLGLTLETNTLVIGLALTAIAVGSWAGGRAADVVDPRAALAPLLGVSGVVVAGTPFLVRGAAEAGDGSLLLPATAFAIGVPGALLSAVTPMVTKLALTSLTETGTVVGRLSGIGTAGSIVGTVLTGFVLVSTLPVSGILVGLGVLLVLVAVVVGVRVRGWRAAAPALALLVGGAGIGGLAAVLAPGGCDVETRYHCARVEAEPPGGSGRVLVLDGLRHSYVDLDDATHLEFEYVQAIASVVDTAFPAGEPLAAYHLGGGGLTFPRYLAEVRPGTTSLVSEIDPGVLALDRDLLGLETGPALQVRVEDGRLGLERLPADSRDLVVGDAFGGVSVPWHLTTREAMEQVSRVLRDDGVYVANLIDHGPLAFARAQAATLREVFAHVGLVARPGAFSRIDGGNLVVVASDRPLDLGAVTRSLAGRDLAWEARAGVGLDGWVGHAEVLTDDHAPVDQLLSHAAG</sequence>
<feature type="transmembrane region" description="Helical" evidence="2">
    <location>
        <begin position="15"/>
        <end position="36"/>
    </location>
</feature>
<reference evidence="3 4" key="1">
    <citation type="submission" date="2020-08" db="EMBL/GenBank/DDBJ databases">
        <title>novel species in genus Nocardioides.</title>
        <authorList>
            <person name="Zhang G."/>
        </authorList>
    </citation>
    <scope>NUCLEOTIDE SEQUENCE [LARGE SCALE GENOMIC DNA]</scope>
    <source>
        <strain evidence="3 4">SC8A-24</strain>
    </source>
</reference>
<evidence type="ECO:0000313" key="3">
    <source>
        <dbReference type="EMBL" id="MBC2961026.1"/>
    </source>
</evidence>
<dbReference type="SUPFAM" id="SSF103473">
    <property type="entry name" value="MFS general substrate transporter"/>
    <property type="match status" value="1"/>
</dbReference>
<dbReference type="Gene3D" id="3.40.50.150">
    <property type="entry name" value="Vaccinia Virus protein VP39"/>
    <property type="match status" value="1"/>
</dbReference>
<accession>A0ABR6U998</accession>
<keyword evidence="4" id="KW-1185">Reference proteome</keyword>
<protein>
    <submittedName>
        <fullName evidence="3">Fused MFS/spermidine synthase</fullName>
    </submittedName>
</protein>
<feature type="transmembrane region" description="Helical" evidence="2">
    <location>
        <begin position="175"/>
        <end position="195"/>
    </location>
</feature>
<keyword evidence="2" id="KW-0812">Transmembrane</keyword>
<dbReference type="InterPro" id="IPR036259">
    <property type="entry name" value="MFS_trans_sf"/>
</dbReference>